<dbReference type="InterPro" id="IPR052162">
    <property type="entry name" value="Sensor_kinase/Photoreceptor"/>
</dbReference>
<keyword evidence="4" id="KW-0808">Transferase</keyword>
<dbReference type="Proteomes" id="UP000077177">
    <property type="component" value="Chromosome"/>
</dbReference>
<evidence type="ECO:0000256" key="3">
    <source>
        <dbReference type="ARBA" id="ARBA00022553"/>
    </source>
</evidence>
<dbReference type="Pfam" id="PF02518">
    <property type="entry name" value="HATPase_c"/>
    <property type="match status" value="1"/>
</dbReference>
<dbReference type="PANTHER" id="PTHR43304:SF1">
    <property type="entry name" value="PAC DOMAIN-CONTAINING PROTEIN"/>
    <property type="match status" value="1"/>
</dbReference>
<keyword evidence="5" id="KW-0418">Kinase</keyword>
<dbReference type="STRING" id="1492898.SY85_22585"/>
<dbReference type="Gene3D" id="3.30.565.10">
    <property type="entry name" value="Histidine kinase-like ATPase, C-terminal domain"/>
    <property type="match status" value="1"/>
</dbReference>
<proteinExistence type="predicted"/>
<dbReference type="InterPro" id="IPR003594">
    <property type="entry name" value="HATPase_dom"/>
</dbReference>
<reference evidence="7 8" key="2">
    <citation type="journal article" date="2016" name="Int. J. Syst. Evol. Microbiol.">
        <title>Flavisolibacter tropicus sp. nov., isolated from tropical soil.</title>
        <authorList>
            <person name="Lee J.J."/>
            <person name="Kang M.S."/>
            <person name="Kim G.S."/>
            <person name="Lee C.S."/>
            <person name="Lim S."/>
            <person name="Lee J."/>
            <person name="Roh S.H."/>
            <person name="Kang H."/>
            <person name="Ha J.M."/>
            <person name="Bae S."/>
            <person name="Jung H.Y."/>
            <person name="Kim M.K."/>
        </authorList>
    </citation>
    <scope>NUCLEOTIDE SEQUENCE [LARGE SCALE GENOMIC DNA]</scope>
    <source>
        <strain evidence="7 8">LCS9</strain>
    </source>
</reference>
<protein>
    <recommendedName>
        <fullName evidence="2">histidine kinase</fullName>
        <ecNumber evidence="2">2.7.13.3</ecNumber>
    </recommendedName>
</protein>
<dbReference type="InterPro" id="IPR036890">
    <property type="entry name" value="HATPase_C_sf"/>
</dbReference>
<dbReference type="EC" id="2.7.13.3" evidence="2"/>
<feature type="domain" description="Histidine kinase/HSP90-like ATPase" evidence="6">
    <location>
        <begin position="21"/>
        <end position="74"/>
    </location>
</feature>
<evidence type="ECO:0000256" key="2">
    <source>
        <dbReference type="ARBA" id="ARBA00012438"/>
    </source>
</evidence>
<dbReference type="SUPFAM" id="SSF55874">
    <property type="entry name" value="ATPase domain of HSP90 chaperone/DNA topoisomerase II/histidine kinase"/>
    <property type="match status" value="1"/>
</dbReference>
<evidence type="ECO:0000256" key="5">
    <source>
        <dbReference type="ARBA" id="ARBA00022777"/>
    </source>
</evidence>
<keyword evidence="3" id="KW-0597">Phosphoprotein</keyword>
<dbReference type="PRINTS" id="PR00344">
    <property type="entry name" value="BCTRLSENSOR"/>
</dbReference>
<dbReference type="RefSeq" id="WP_066408042.1">
    <property type="nucleotide sequence ID" value="NZ_CP011390.1"/>
</dbReference>
<name>A0A172U0Z2_9BACT</name>
<evidence type="ECO:0000313" key="8">
    <source>
        <dbReference type="Proteomes" id="UP000077177"/>
    </source>
</evidence>
<keyword evidence="8" id="KW-1185">Reference proteome</keyword>
<evidence type="ECO:0000256" key="4">
    <source>
        <dbReference type="ARBA" id="ARBA00022679"/>
    </source>
</evidence>
<dbReference type="AlphaFoldDB" id="A0A172U0Z2"/>
<organism evidence="7 8">
    <name type="scientific">Flavisolibacter tropicus</name>
    <dbReference type="NCBI Taxonomy" id="1492898"/>
    <lineage>
        <taxon>Bacteria</taxon>
        <taxon>Pseudomonadati</taxon>
        <taxon>Bacteroidota</taxon>
        <taxon>Chitinophagia</taxon>
        <taxon>Chitinophagales</taxon>
        <taxon>Chitinophagaceae</taxon>
        <taxon>Flavisolibacter</taxon>
    </lineage>
</organism>
<evidence type="ECO:0000256" key="1">
    <source>
        <dbReference type="ARBA" id="ARBA00000085"/>
    </source>
</evidence>
<dbReference type="PANTHER" id="PTHR43304">
    <property type="entry name" value="PHYTOCHROME-LIKE PROTEIN CPH1"/>
    <property type="match status" value="1"/>
</dbReference>
<reference evidence="8" key="1">
    <citation type="submission" date="2015-01" db="EMBL/GenBank/DDBJ databases">
        <title>Flavisolibacter sp./LCS9/ whole genome sequencing.</title>
        <authorList>
            <person name="Kim M.K."/>
            <person name="Srinivasan S."/>
            <person name="Lee J.-J."/>
        </authorList>
    </citation>
    <scope>NUCLEOTIDE SEQUENCE [LARGE SCALE GENOMIC DNA]</scope>
    <source>
        <strain evidence="8">LCS9</strain>
    </source>
</reference>
<dbReference type="EMBL" id="CP011390">
    <property type="protein sequence ID" value="ANE52848.1"/>
    <property type="molecule type" value="Genomic_DNA"/>
</dbReference>
<dbReference type="GO" id="GO:0004673">
    <property type="term" value="F:protein histidine kinase activity"/>
    <property type="evidence" value="ECO:0007669"/>
    <property type="project" value="UniProtKB-EC"/>
</dbReference>
<evidence type="ECO:0000259" key="6">
    <source>
        <dbReference type="Pfam" id="PF02518"/>
    </source>
</evidence>
<dbReference type="KEGG" id="fla:SY85_22585"/>
<evidence type="ECO:0000313" key="7">
    <source>
        <dbReference type="EMBL" id="ANE52848.1"/>
    </source>
</evidence>
<gene>
    <name evidence="7" type="ORF">SY85_22585</name>
</gene>
<accession>A0A172U0Z2</accession>
<comment type="catalytic activity">
    <reaction evidence="1">
        <text>ATP + protein L-histidine = ADP + protein N-phospho-L-histidine.</text>
        <dbReference type="EC" id="2.7.13.3"/>
    </reaction>
</comment>
<dbReference type="InterPro" id="IPR004358">
    <property type="entry name" value="Sig_transdc_His_kin-like_C"/>
</dbReference>
<sequence length="76" mass="8709">MKSKLLSQQNCCIFSELTFAQKIFTVFLRLHTKDAYEGTDKGLTICKKIVQNHNGFIEAFSAPNNETAFEIYFPDL</sequence>